<dbReference type="EMBL" id="CASHTH010000433">
    <property type="protein sequence ID" value="CAI8001346.1"/>
    <property type="molecule type" value="Genomic_DNA"/>
</dbReference>
<sequence>MYGIDLEGTLFNTFIRAHYSINGKFKQYPTIPRDQIGFSRLNPEIEGSGVTIDETETLPDSGLPNPTFGVPLDANSIPTHSEAEGERFEAKLNGDPNDDGEMGRETAWFVNLRQRYGKLFLELTRYHIDPGYTTTYHNFGANDSRDATYSLDRTPESGAEIAPFDEINYSLIEDDDDDDDWPDSIDFDGVLPQADDRDQNGILDFQEDFLIFEADPPVFEDLVDENNNGVVDSLEDDFEPQYEYGINRDGYHIAASYDLLDNMTLKLGWLNESEVSSVRQNDSKYAHLSYQRDVPDFGTILFQNRFVRVDDDIPDYSITLRPGELDATQESDFLDFFKTRVNVTSLQFLYSAIPNLTLETKFLLDWRKQLALDEEDAIALDFPQDDPSEEKDDRVDFMVPDEQVRSDGDRKSFPFYPDHGLNPLDAEDLGLIYDSENWIPRRFQEKTVRNQITILRAKYEISLGDLPGVDRIGEDLTLTPMAKYIWTRAFDHTAADITDQRYINPLDPTKFVPDDPEVIEYLRFNKRSREDVLGIRLDYQFTQRMNILGGFQYRKFTNRDQNIKDYLATPAFAEADIPILFRPDLRTRIFEVQSISRGEWQGFNIVILAGFRRTTILLDHTTSNTTFVRAMMGF</sequence>
<keyword evidence="3" id="KW-1185">Reference proteome</keyword>
<evidence type="ECO:0000256" key="1">
    <source>
        <dbReference type="SAM" id="MobiDB-lite"/>
    </source>
</evidence>
<comment type="caution">
    <text evidence="2">The sequence shown here is derived from an EMBL/GenBank/DDBJ whole genome shotgun (WGS) entry which is preliminary data.</text>
</comment>
<feature type="compositionally biased region" description="Basic and acidic residues" evidence="1">
    <location>
        <begin position="81"/>
        <end position="92"/>
    </location>
</feature>
<gene>
    <name evidence="2" type="ORF">GBAR_LOCUS3167</name>
</gene>
<reference evidence="2" key="1">
    <citation type="submission" date="2023-03" db="EMBL/GenBank/DDBJ databases">
        <authorList>
            <person name="Steffen K."/>
            <person name="Cardenas P."/>
        </authorList>
    </citation>
    <scope>NUCLEOTIDE SEQUENCE</scope>
</reference>
<dbReference type="Proteomes" id="UP001174909">
    <property type="component" value="Unassembled WGS sequence"/>
</dbReference>
<protein>
    <submittedName>
        <fullName evidence="2">Uncharacterized protein</fullName>
    </submittedName>
</protein>
<organism evidence="2 3">
    <name type="scientific">Geodia barretti</name>
    <name type="common">Barrett's horny sponge</name>
    <dbReference type="NCBI Taxonomy" id="519541"/>
    <lineage>
        <taxon>Eukaryota</taxon>
        <taxon>Metazoa</taxon>
        <taxon>Porifera</taxon>
        <taxon>Demospongiae</taxon>
        <taxon>Heteroscleromorpha</taxon>
        <taxon>Tetractinellida</taxon>
        <taxon>Astrophorina</taxon>
        <taxon>Geodiidae</taxon>
        <taxon>Geodia</taxon>
    </lineage>
</organism>
<evidence type="ECO:0000313" key="3">
    <source>
        <dbReference type="Proteomes" id="UP001174909"/>
    </source>
</evidence>
<name>A0AA35R331_GEOBA</name>
<accession>A0AA35R331</accession>
<proteinExistence type="predicted"/>
<dbReference type="AlphaFoldDB" id="A0AA35R331"/>
<evidence type="ECO:0000313" key="2">
    <source>
        <dbReference type="EMBL" id="CAI8001346.1"/>
    </source>
</evidence>
<feature type="region of interest" description="Disordered" evidence="1">
    <location>
        <begin position="75"/>
        <end position="99"/>
    </location>
</feature>